<sequence>MLTEVTVFWIFCFSRVNSLPGFTTQNYNTDLDKCGKVHLTVSSLEETYLELNWVTKCDSMYDMVPDEIALYDKNPLDRNEEMPPRVSVLARRYPEGYYKTKVKFGSPWLPGNWEYQENMIQAEHGQHCFPYWIASLKRDMLIDVQCLRINPTWMFDNSHRIGKKRIGSVIIPGTHNSGSSKTATFLQSYVMNQDRNVWTQLVFGIRYLDLRVGYYGREGYDESALLMNYKPLVYSFYINHDVVRITRLEPVLREIRKFSELAPREIIVVDFHRFPYPSNFNANIHESLLKVLHYELHDLALYPSGLQIGSGPTFNEIWARNKSIIVCYNEKEVSAGHRWLWHPIEQFWGNKRDVGDLKDFLDTSIKQHKSVLNPLWALMAELTPQAFDVIFRTNNLRKLANNVNRHVTKWVRSEWSNSSVNIVATDYFLGNDVINVAIGNNIL</sequence>
<evidence type="ECO:0000256" key="1">
    <source>
        <dbReference type="SAM" id="SignalP"/>
    </source>
</evidence>
<protein>
    <recommendedName>
        <fullName evidence="3">Phosphatidylinositol-specific phospholipase C X domain-containing protein</fullName>
    </recommendedName>
</protein>
<dbReference type="InterPro" id="IPR017946">
    <property type="entry name" value="PLC-like_Pdiesterase_TIM-brl"/>
</dbReference>
<accession>A0A1Y1M9N4</accession>
<name>A0A1Y1M9N4_PHOPY</name>
<feature type="signal peptide" evidence="1">
    <location>
        <begin position="1"/>
        <end position="18"/>
    </location>
</feature>
<dbReference type="GO" id="GO:0006629">
    <property type="term" value="P:lipid metabolic process"/>
    <property type="evidence" value="ECO:0007669"/>
    <property type="project" value="InterPro"/>
</dbReference>
<reference evidence="2" key="1">
    <citation type="journal article" date="2016" name="Sci. Rep.">
        <title>Molecular characterization of firefly nuptial gifts: a multi-omics approach sheds light on postcopulatory sexual selection.</title>
        <authorList>
            <person name="Al-Wathiqui N."/>
            <person name="Fallon T.R."/>
            <person name="South A."/>
            <person name="Weng J.K."/>
            <person name="Lewis S.M."/>
        </authorList>
    </citation>
    <scope>NUCLEOTIDE SEQUENCE</scope>
</reference>
<dbReference type="Gene3D" id="3.20.20.190">
    <property type="entry name" value="Phosphatidylinositol (PI) phosphodiesterase"/>
    <property type="match status" value="1"/>
</dbReference>
<keyword evidence="1" id="KW-0732">Signal</keyword>
<dbReference type="GO" id="GO:0008081">
    <property type="term" value="F:phosphoric diester hydrolase activity"/>
    <property type="evidence" value="ECO:0007669"/>
    <property type="project" value="InterPro"/>
</dbReference>
<dbReference type="PANTHER" id="PTHR13593">
    <property type="match status" value="1"/>
</dbReference>
<proteinExistence type="predicted"/>
<organism evidence="2">
    <name type="scientific">Photinus pyralis</name>
    <name type="common">Common eastern firefly</name>
    <name type="synonym">Lampyris pyralis</name>
    <dbReference type="NCBI Taxonomy" id="7054"/>
    <lineage>
        <taxon>Eukaryota</taxon>
        <taxon>Metazoa</taxon>
        <taxon>Ecdysozoa</taxon>
        <taxon>Arthropoda</taxon>
        <taxon>Hexapoda</taxon>
        <taxon>Insecta</taxon>
        <taxon>Pterygota</taxon>
        <taxon>Neoptera</taxon>
        <taxon>Endopterygota</taxon>
        <taxon>Coleoptera</taxon>
        <taxon>Polyphaga</taxon>
        <taxon>Elateriformia</taxon>
        <taxon>Elateroidea</taxon>
        <taxon>Lampyridae</taxon>
        <taxon>Lampyrinae</taxon>
        <taxon>Photinus</taxon>
    </lineage>
</organism>
<dbReference type="EMBL" id="GEZM01039972">
    <property type="protein sequence ID" value="JAV81045.1"/>
    <property type="molecule type" value="Transcribed_RNA"/>
</dbReference>
<evidence type="ECO:0008006" key="3">
    <source>
        <dbReference type="Google" id="ProtNLM"/>
    </source>
</evidence>
<evidence type="ECO:0000313" key="2">
    <source>
        <dbReference type="EMBL" id="JAV81045.1"/>
    </source>
</evidence>
<dbReference type="PANTHER" id="PTHR13593:SF103">
    <property type="entry name" value="RE10370P"/>
    <property type="match status" value="1"/>
</dbReference>
<dbReference type="InterPro" id="IPR051057">
    <property type="entry name" value="PI-PLC_domain"/>
</dbReference>
<dbReference type="AlphaFoldDB" id="A0A1Y1M9N4"/>
<dbReference type="SUPFAM" id="SSF51695">
    <property type="entry name" value="PLC-like phosphodiesterases"/>
    <property type="match status" value="1"/>
</dbReference>
<feature type="chain" id="PRO_5012575808" description="Phosphatidylinositol-specific phospholipase C X domain-containing protein" evidence="1">
    <location>
        <begin position="19"/>
        <end position="443"/>
    </location>
</feature>